<dbReference type="OMA" id="HLHESHR"/>
<dbReference type="InParanoid" id="G7DUS8"/>
<dbReference type="PANTHER" id="PTHR37799:SF1">
    <property type="entry name" value="SMALL RIBOSOMAL SUBUNIT PROTEIN MS23"/>
    <property type="match status" value="1"/>
</dbReference>
<dbReference type="RefSeq" id="XP_014566009.1">
    <property type="nucleotide sequence ID" value="XM_014710523.1"/>
</dbReference>
<dbReference type="Proteomes" id="UP000009131">
    <property type="component" value="Unassembled WGS sequence"/>
</dbReference>
<sequence>MPRRLATLVPQTASQLSRAGLIPRPAWLTPVTQHPPAPSLVKEPVLRSNDDLPLSLQRAYAGVQRKGALMAQSTSAGADRPARQLDGMNQRRRARRSELRMPKIRPMPIAYPIQDKIRSQFYIDHPFESWRAQSFVESEVVNEEDEAWTQKGLAWSKLAQKTRNPRAEDAIRFAAHLHESHRLPLARAYSEACAQYAALRAARATAIQFARREALAYTPARSNELVLGSNTPRGTLNADRFLPGYIDRGIQSEGKTFEAWNDPDLFGGAASRSGDEYLGRTLTHPRPMVEGGKFAGVKGYMDDLTNVKENVIEDLKAELTEESDSKTDGSKRTVKSYLDILTSLSSSRSSKPPAPAKPLTK</sequence>
<dbReference type="GO" id="GO:0005763">
    <property type="term" value="C:mitochondrial small ribosomal subunit"/>
    <property type="evidence" value="ECO:0007669"/>
    <property type="project" value="InterPro"/>
</dbReference>
<evidence type="ECO:0000313" key="8">
    <source>
        <dbReference type="EMBL" id="GAA94338.1"/>
    </source>
</evidence>
<evidence type="ECO:0000256" key="7">
    <source>
        <dbReference type="ARBA" id="ARBA00035421"/>
    </source>
</evidence>
<dbReference type="eggNOG" id="ENOG502RZQQ">
    <property type="taxonomic scope" value="Eukaryota"/>
</dbReference>
<dbReference type="EMBL" id="BABT02000032">
    <property type="protein sequence ID" value="GAA94338.1"/>
    <property type="molecule type" value="Genomic_DNA"/>
</dbReference>
<dbReference type="AlphaFoldDB" id="G7DUS8"/>
<dbReference type="GO" id="GO:0003735">
    <property type="term" value="F:structural constituent of ribosome"/>
    <property type="evidence" value="ECO:0007669"/>
    <property type="project" value="InterPro"/>
</dbReference>
<reference evidence="8 9" key="2">
    <citation type="journal article" date="2012" name="Open Biol.">
        <title>Characteristics of nucleosomes and linker DNA regions on the genome of the basidiomycete Mixia osmundae revealed by mono- and dinucleosome mapping.</title>
        <authorList>
            <person name="Nishida H."/>
            <person name="Kondo S."/>
            <person name="Matsumoto T."/>
            <person name="Suzuki Y."/>
            <person name="Yoshikawa H."/>
            <person name="Taylor T.D."/>
            <person name="Sugiyama J."/>
        </authorList>
    </citation>
    <scope>NUCLEOTIDE SEQUENCE [LARGE SCALE GENOMIC DNA]</scope>
    <source>
        <strain evidence="9">CBS 9802 / IAM 14324 / JCM 22182 / KY 12970</strain>
    </source>
</reference>
<protein>
    <recommendedName>
        <fullName evidence="6">Small ribosomal subunit protein mS23</fullName>
    </recommendedName>
    <alternativeName>
        <fullName evidence="7">37S ribosomal protein S25, mitochondrial</fullName>
    </alternativeName>
</protein>
<evidence type="ECO:0000256" key="2">
    <source>
        <dbReference type="ARBA" id="ARBA00009864"/>
    </source>
</evidence>
<dbReference type="STRING" id="764103.G7DUS8"/>
<keyword evidence="9" id="KW-1185">Reference proteome</keyword>
<evidence type="ECO:0000313" key="9">
    <source>
        <dbReference type="Proteomes" id="UP000009131"/>
    </source>
</evidence>
<evidence type="ECO:0000256" key="5">
    <source>
        <dbReference type="ARBA" id="ARBA00023274"/>
    </source>
</evidence>
<keyword evidence="4" id="KW-0496">Mitochondrion</keyword>
<keyword evidence="5" id="KW-0687">Ribonucleoprotein</keyword>
<reference evidence="8 9" key="1">
    <citation type="journal article" date="2011" name="J. Gen. Appl. Microbiol.">
        <title>Draft genome sequencing of the enigmatic basidiomycete Mixia osmundae.</title>
        <authorList>
            <person name="Nishida H."/>
            <person name="Nagatsuka Y."/>
            <person name="Sugiyama J."/>
        </authorList>
    </citation>
    <scope>NUCLEOTIDE SEQUENCE [LARGE SCALE GENOMIC DNA]</scope>
    <source>
        <strain evidence="9">CBS 9802 / IAM 14324 / JCM 22182 / KY 12970</strain>
    </source>
</reference>
<evidence type="ECO:0000256" key="6">
    <source>
        <dbReference type="ARBA" id="ARBA00035137"/>
    </source>
</evidence>
<comment type="subcellular location">
    <subcellularLocation>
        <location evidence="1">Mitochondrion</location>
    </subcellularLocation>
</comment>
<dbReference type="HOGENOM" id="CLU_068101_0_0_1"/>
<dbReference type="Pfam" id="PF13741">
    <property type="entry name" value="MRP-S25"/>
    <property type="match status" value="1"/>
</dbReference>
<keyword evidence="3" id="KW-0689">Ribosomal protein</keyword>
<accession>G7DUS8</accession>
<dbReference type="OrthoDB" id="5542239at2759"/>
<organism evidence="8 9">
    <name type="scientific">Mixia osmundae (strain CBS 9802 / IAM 14324 / JCM 22182 / KY 12970)</name>
    <dbReference type="NCBI Taxonomy" id="764103"/>
    <lineage>
        <taxon>Eukaryota</taxon>
        <taxon>Fungi</taxon>
        <taxon>Dikarya</taxon>
        <taxon>Basidiomycota</taxon>
        <taxon>Pucciniomycotina</taxon>
        <taxon>Mixiomycetes</taxon>
        <taxon>Mixiales</taxon>
        <taxon>Mixiaceae</taxon>
        <taxon>Mixia</taxon>
    </lineage>
</organism>
<name>G7DUS8_MIXOS</name>
<dbReference type="PANTHER" id="PTHR37799">
    <property type="entry name" value="37S RIBOSOMAL PROTEIN S25, MITOCHONDRIAL"/>
    <property type="match status" value="1"/>
</dbReference>
<evidence type="ECO:0000256" key="3">
    <source>
        <dbReference type="ARBA" id="ARBA00022980"/>
    </source>
</evidence>
<gene>
    <name evidence="8" type="primary">Mo00989</name>
    <name evidence="8" type="ORF">E5Q_00989</name>
</gene>
<evidence type="ECO:0000256" key="1">
    <source>
        <dbReference type="ARBA" id="ARBA00004173"/>
    </source>
</evidence>
<comment type="similarity">
    <text evidence="2">Belongs to the mitochondrion-specific ribosomal protein mS23 family.</text>
</comment>
<evidence type="ECO:0000256" key="4">
    <source>
        <dbReference type="ARBA" id="ARBA00023128"/>
    </source>
</evidence>
<dbReference type="InterPro" id="IPR016939">
    <property type="entry name" value="Ribosomal_mS23_fun"/>
</dbReference>
<comment type="caution">
    <text evidence="8">The sequence shown here is derived from an EMBL/GenBank/DDBJ whole genome shotgun (WGS) entry which is preliminary data.</text>
</comment>
<proteinExistence type="inferred from homology"/>